<feature type="compositionally biased region" description="Pro residues" evidence="1">
    <location>
        <begin position="713"/>
        <end position="722"/>
    </location>
</feature>
<gene>
    <name evidence="2" type="ORF">HX876_07660</name>
</gene>
<feature type="compositionally biased region" description="Polar residues" evidence="1">
    <location>
        <begin position="31"/>
        <end position="46"/>
    </location>
</feature>
<evidence type="ECO:0000313" key="3">
    <source>
        <dbReference type="Proteomes" id="UP000520592"/>
    </source>
</evidence>
<protein>
    <submittedName>
        <fullName evidence="2">Uncharacterized protein</fullName>
    </submittedName>
</protein>
<dbReference type="Proteomes" id="UP000520592">
    <property type="component" value="Unassembled WGS sequence"/>
</dbReference>
<dbReference type="RefSeq" id="WP_177059455.1">
    <property type="nucleotide sequence ID" value="NZ_JACAPS010000026.1"/>
</dbReference>
<comment type="caution">
    <text evidence="2">The sequence shown here is derived from an EMBL/GenBank/DDBJ whole genome shotgun (WGS) entry which is preliminary data.</text>
</comment>
<sequence length="722" mass="75438">MSSIYGPSSSTVHRPLEPRPEAIAEAPVDAANSNDIPLARLSSNRQAPPALAPAGDTRQPSATLKTYSEQLRPSPSLARQAQTLAHALHTGKPVLDNLDQCQARMILEGKYLEEHPRAAFPIINAQLFPERDEQGRFLLPDALADSARDTRLQLHKALGELGKNPGAPDLAAYGQVLEQAITQQTELFAGKAAQYAEVLARPGLPEADRAQVLRSEQAFARHAAQVANEIPQALKQAQSKAQATVDALRHLNQPAAEWEGINQQLKELVKQTSQNGDFKDALDNARLPVTLADLHQANDGWAATTKAFVTGAVPQMLASGLAFGFARAAVEAAIPDNLPVQLFATGAVMAAAHEVGTNLLKPMGQELVGGWSLAPVKASEVIPNPNPRISIGGVIQAPDAEAKAQAKTAVETLRGQHKNAQQANKNGTGLGELQAYGSFATAQAIRRGLGFAAPQLHVNNVGPRTLASMGGGVLMGGVQSSMQLRSTATDERGRELPTHTFKQVDKPLSQRLAKAAGDAVLASNPSDTEVRQSLLSKTFGSYLGLGSAALVGAAGRAVGAAGPAQKFGQVMLAAMGSPALLIPAYASFQSGPESKAHSAALKARADSQALPGAPAESTASAFPRTRSAVQNILDPDRADLAHGTLPGTAGRVAENTFHRVRGGLQVASQVPTELIENAPQLIKTAPAALAGLKNSVQQAFAATPATTEESDDPQPPGAYPAT</sequence>
<proteinExistence type="predicted"/>
<evidence type="ECO:0000256" key="1">
    <source>
        <dbReference type="SAM" id="MobiDB-lite"/>
    </source>
</evidence>
<feature type="compositionally biased region" description="Polar residues" evidence="1">
    <location>
        <begin position="1"/>
        <end position="12"/>
    </location>
</feature>
<feature type="region of interest" description="Disordered" evidence="1">
    <location>
        <begin position="1"/>
        <end position="61"/>
    </location>
</feature>
<accession>A0A7Y7Y9E6</accession>
<name>A0A7Y7Y9E6_9PSED</name>
<feature type="region of interest" description="Disordered" evidence="1">
    <location>
        <begin position="700"/>
        <end position="722"/>
    </location>
</feature>
<reference evidence="2 3" key="1">
    <citation type="submission" date="2020-04" db="EMBL/GenBank/DDBJ databases">
        <title>Molecular characterization of pseudomonads from Agaricus bisporus reveal novel blotch 2 pathogens in Western Europe.</title>
        <authorList>
            <person name="Taparia T."/>
            <person name="Krijger M."/>
            <person name="Haynes E."/>
            <person name="Elpinstone J.G."/>
            <person name="Noble R."/>
            <person name="Van Der Wolf J."/>
        </authorList>
    </citation>
    <scope>NUCLEOTIDE SEQUENCE [LARGE SCALE GENOMIC DNA]</scope>
    <source>
        <strain evidence="2 3">IPO3737</strain>
    </source>
</reference>
<dbReference type="AlphaFoldDB" id="A0A7Y7Y9E6"/>
<organism evidence="2 3">
    <name type="scientific">Pseudomonas gingeri</name>
    <dbReference type="NCBI Taxonomy" id="117681"/>
    <lineage>
        <taxon>Bacteria</taxon>
        <taxon>Pseudomonadati</taxon>
        <taxon>Pseudomonadota</taxon>
        <taxon>Gammaproteobacteria</taxon>
        <taxon>Pseudomonadales</taxon>
        <taxon>Pseudomonadaceae</taxon>
        <taxon>Pseudomonas</taxon>
    </lineage>
</organism>
<evidence type="ECO:0000313" key="2">
    <source>
        <dbReference type="EMBL" id="NWC32263.1"/>
    </source>
</evidence>
<dbReference type="EMBL" id="JACAQD010000009">
    <property type="protein sequence ID" value="NWC32263.1"/>
    <property type="molecule type" value="Genomic_DNA"/>
</dbReference>